<dbReference type="PANTHER" id="PTHR32309">
    <property type="entry name" value="TYROSINE-PROTEIN KINASE"/>
    <property type="match status" value="1"/>
</dbReference>
<feature type="transmembrane region" description="Helical" evidence="1">
    <location>
        <begin position="308"/>
        <end position="329"/>
    </location>
</feature>
<name>A0ABU7H0C2_9SPHI</name>
<keyword evidence="1" id="KW-1133">Transmembrane helix</keyword>
<dbReference type="EMBL" id="JAZDQU010000001">
    <property type="protein sequence ID" value="MEE1884691.1"/>
    <property type="molecule type" value="Genomic_DNA"/>
</dbReference>
<evidence type="ECO:0000313" key="3">
    <source>
        <dbReference type="Proteomes" id="UP001337681"/>
    </source>
</evidence>
<gene>
    <name evidence="2" type="ORF">VRU49_04565</name>
</gene>
<keyword evidence="1" id="KW-0812">Transmembrane</keyword>
<reference evidence="2 3" key="1">
    <citation type="submission" date="2024-01" db="EMBL/GenBank/DDBJ databases">
        <title>Pedobacter sp. nov., isolated from oil-contaminated soil.</title>
        <authorList>
            <person name="Le N.T.T."/>
        </authorList>
    </citation>
    <scope>NUCLEOTIDE SEQUENCE [LARGE SCALE GENOMIC DNA]</scope>
    <source>
        <strain evidence="2 3">VNH31</strain>
    </source>
</reference>
<evidence type="ECO:0008006" key="4">
    <source>
        <dbReference type="Google" id="ProtNLM"/>
    </source>
</evidence>
<protein>
    <recommendedName>
        <fullName evidence="4">Lipopolysaccharide biosynthesis protein</fullName>
    </recommendedName>
</protein>
<dbReference type="InterPro" id="IPR050445">
    <property type="entry name" value="Bact_polysacc_biosynth/exp"/>
</dbReference>
<feature type="transmembrane region" description="Helical" evidence="1">
    <location>
        <begin position="33"/>
        <end position="49"/>
    </location>
</feature>
<dbReference type="RefSeq" id="WP_330145604.1">
    <property type="nucleotide sequence ID" value="NZ_JAZDQU010000001.1"/>
</dbReference>
<evidence type="ECO:0000256" key="1">
    <source>
        <dbReference type="SAM" id="Phobius"/>
    </source>
</evidence>
<organism evidence="2 3">
    <name type="scientific">Pedobacter flavus</name>
    <dbReference type="NCBI Taxonomy" id="3113906"/>
    <lineage>
        <taxon>Bacteria</taxon>
        <taxon>Pseudomonadati</taxon>
        <taxon>Bacteroidota</taxon>
        <taxon>Sphingobacteriia</taxon>
        <taxon>Sphingobacteriales</taxon>
        <taxon>Sphingobacteriaceae</taxon>
        <taxon>Pedobacter</taxon>
    </lineage>
</organism>
<accession>A0ABU7H0C2</accession>
<comment type="caution">
    <text evidence="2">The sequence shown here is derived from an EMBL/GenBank/DDBJ whole genome shotgun (WGS) entry which is preliminary data.</text>
</comment>
<keyword evidence="1" id="KW-0472">Membrane</keyword>
<dbReference type="Proteomes" id="UP001337681">
    <property type="component" value="Unassembled WGS sequence"/>
</dbReference>
<evidence type="ECO:0000313" key="2">
    <source>
        <dbReference type="EMBL" id="MEE1884691.1"/>
    </source>
</evidence>
<sequence length="338" mass="37492">MQANPINNNEDVVSLREIIITVQKLFLKILSKWYIIIGVAILGAGYGYYKSRKDKTYYTAVTTFLLEEGAPPPVPSGLAALLGGANSGGGGLFQGNTLLTLYKSRLMLEKTLFSKVIINGKEVTLLDKYLELNKIEKSWSQHTKEEQGAVIKGVISDLATNYITITPGDIMVVEIKSTDEDYSLALGEKLIETVNDYYIATKTKKTVDNLKILEKQADSLRSILTRSMSQVAAQNDAVIDANPAKQILRVPGQRQAIDVQTNTSLYATVMATLENTKLELRKEKPLIQILEKPYLPLNKEEPNKLKTILLYGIFGAIFSVVGLIISLLYKKIMKDDKA</sequence>
<proteinExistence type="predicted"/>
<keyword evidence="3" id="KW-1185">Reference proteome</keyword>
<dbReference type="PANTHER" id="PTHR32309:SF31">
    <property type="entry name" value="CAPSULAR EXOPOLYSACCHARIDE FAMILY"/>
    <property type="match status" value="1"/>
</dbReference>